<reference evidence="3 4" key="1">
    <citation type="submission" date="2017-12" db="EMBL/GenBank/DDBJ databases">
        <title>Phylogenetic diversity of female urinary microbiome.</title>
        <authorList>
            <person name="Thomas-White K."/>
            <person name="Wolfe A.J."/>
        </authorList>
    </citation>
    <scope>NUCLEOTIDE SEQUENCE [LARGE SCALE GENOMIC DNA]</scope>
    <source>
        <strain evidence="3 4">UMB0319</strain>
    </source>
</reference>
<evidence type="ECO:0000259" key="2">
    <source>
        <dbReference type="Pfam" id="PF25023"/>
    </source>
</evidence>
<sequence length="161" mass="17319">MVLSFVEDAGVREAVASLDLSANTRLTELSVHDATMLTGLEQVPGVTQTWLLEEVSSDVAGFGMTPLAKVMRDESGRVTGIQPREGPTDEYTYDEAGRLVGTSLWTFGYDEAGRLASAVATGGGRSVRFFYDAQGNPAQVWDADQLTATYEYDADGRQVGL</sequence>
<dbReference type="InterPro" id="IPR006530">
    <property type="entry name" value="YD"/>
</dbReference>
<dbReference type="Proteomes" id="UP000234778">
    <property type="component" value="Unassembled WGS sequence"/>
</dbReference>
<feature type="domain" description="Teneurin-like YD-shell" evidence="2">
    <location>
        <begin position="69"/>
        <end position="157"/>
    </location>
</feature>
<evidence type="ECO:0000313" key="3">
    <source>
        <dbReference type="EMBL" id="PKY99534.1"/>
    </source>
</evidence>
<comment type="caution">
    <text evidence="3">The sequence shown here is derived from an EMBL/GenBank/DDBJ whole genome shotgun (WGS) entry which is preliminary data.</text>
</comment>
<name>A0A2I1KV80_9ACTO</name>
<dbReference type="RefSeq" id="WP_101637792.1">
    <property type="nucleotide sequence ID" value="NZ_JAHAIH010000001.1"/>
</dbReference>
<keyword evidence="1" id="KW-0677">Repeat</keyword>
<evidence type="ECO:0000313" key="4">
    <source>
        <dbReference type="Proteomes" id="UP000234778"/>
    </source>
</evidence>
<protein>
    <recommendedName>
        <fullName evidence="2">Teneurin-like YD-shell domain-containing protein</fullName>
    </recommendedName>
</protein>
<dbReference type="AlphaFoldDB" id="A0A2I1KV80"/>
<dbReference type="GeneID" id="81707556"/>
<dbReference type="Pfam" id="PF25023">
    <property type="entry name" value="TEN_YD-shell"/>
    <property type="match status" value="1"/>
</dbReference>
<evidence type="ECO:0000256" key="1">
    <source>
        <dbReference type="ARBA" id="ARBA00022737"/>
    </source>
</evidence>
<dbReference type="NCBIfam" id="TIGR01643">
    <property type="entry name" value="YD_repeat_2x"/>
    <property type="match status" value="2"/>
</dbReference>
<accession>A0A2I1KV80</accession>
<organism evidence="3 4">
    <name type="scientific">Actinomyces urogenitalis</name>
    <dbReference type="NCBI Taxonomy" id="103621"/>
    <lineage>
        <taxon>Bacteria</taxon>
        <taxon>Bacillati</taxon>
        <taxon>Actinomycetota</taxon>
        <taxon>Actinomycetes</taxon>
        <taxon>Actinomycetales</taxon>
        <taxon>Actinomycetaceae</taxon>
        <taxon>Actinomyces</taxon>
    </lineage>
</organism>
<dbReference type="EMBL" id="PKHA01000001">
    <property type="protein sequence ID" value="PKY99534.1"/>
    <property type="molecule type" value="Genomic_DNA"/>
</dbReference>
<gene>
    <name evidence="3" type="ORF">CYJ26_01155</name>
</gene>
<dbReference type="Gene3D" id="2.180.10.10">
    <property type="entry name" value="RHS repeat-associated core"/>
    <property type="match status" value="1"/>
</dbReference>
<proteinExistence type="predicted"/>
<dbReference type="InterPro" id="IPR056823">
    <property type="entry name" value="TEN-like_YD-shell"/>
</dbReference>